<protein>
    <submittedName>
        <fullName evidence="2">Uncharacterized protein</fullName>
    </submittedName>
</protein>
<feature type="region of interest" description="Disordered" evidence="1">
    <location>
        <begin position="56"/>
        <end position="220"/>
    </location>
</feature>
<dbReference type="OrthoDB" id="3047765at2759"/>
<feature type="compositionally biased region" description="Basic and acidic residues" evidence="1">
    <location>
        <begin position="398"/>
        <end position="412"/>
    </location>
</feature>
<dbReference type="EMBL" id="MU250532">
    <property type="protein sequence ID" value="KAG7447388.1"/>
    <property type="molecule type" value="Genomic_DNA"/>
</dbReference>
<sequence length="506" mass="54375">MDVVRAKVAATPTPASVEESRDNRIQRLKSRFRDRGGIFQPTGENKLVSLLLAHRTLQQRRSRSRSLSPVKTSKVVKGKKAKKQAEDESVTGPSTVKGKSKTKAKPKPKTETRAKRRGRPAKASVDEPPPAKPNAKTPRSHTSTAAPPPDNDSEDVPLSKAVSRKPHTTRPPPMTPIQEADEEEDADADAGVVVFKGKSKALSTSSYKARTPSKARTASKVKYVDADEDAAVDMPLKGSRAGSSKLKAKVKVKPKAVEELEVAIKTSAVLSAENSGSVAASSKLGGKSKTVKNVDQGSIDAPAEQLGKPETSQAAKLGDSSSKSKAKARAVGDVEVSARKPAKASTKVRKAKGDNEAQPVLTTSSLKLKSDDQARAEKPPPKAKRPRADEDGEVGGDVGKKPRVEELPEKKVATKKRKVKEVLDEVNVVEKVIKRSKTSKSLVVQDDGENVKVAPNKRTPKLKKNVQRAPKRPTVKKGPRKSVVARLHDPVPLVEDGERDPIDFLS</sequence>
<organism evidence="2 3">
    <name type="scientific">Guyanagaster necrorhizus</name>
    <dbReference type="NCBI Taxonomy" id="856835"/>
    <lineage>
        <taxon>Eukaryota</taxon>
        <taxon>Fungi</taxon>
        <taxon>Dikarya</taxon>
        <taxon>Basidiomycota</taxon>
        <taxon>Agaricomycotina</taxon>
        <taxon>Agaricomycetes</taxon>
        <taxon>Agaricomycetidae</taxon>
        <taxon>Agaricales</taxon>
        <taxon>Marasmiineae</taxon>
        <taxon>Physalacriaceae</taxon>
        <taxon>Guyanagaster</taxon>
    </lineage>
</organism>
<accession>A0A9P7VU16</accession>
<evidence type="ECO:0000256" key="1">
    <source>
        <dbReference type="SAM" id="MobiDB-lite"/>
    </source>
</evidence>
<feature type="compositionally biased region" description="Basic residues" evidence="1">
    <location>
        <begin position="98"/>
        <end position="107"/>
    </location>
</feature>
<feature type="compositionally biased region" description="Basic and acidic residues" evidence="1">
    <location>
        <begin position="368"/>
        <end position="380"/>
    </location>
</feature>
<feature type="compositionally biased region" description="Basic residues" evidence="1">
    <location>
        <begin position="458"/>
        <end position="480"/>
    </location>
</feature>
<comment type="caution">
    <text evidence="2">The sequence shown here is derived from an EMBL/GenBank/DDBJ whole genome shotgun (WGS) entry which is preliminary data.</text>
</comment>
<dbReference type="Proteomes" id="UP000812287">
    <property type="component" value="Unassembled WGS sequence"/>
</dbReference>
<feature type="region of interest" description="Disordered" evidence="1">
    <location>
        <begin position="445"/>
        <end position="506"/>
    </location>
</feature>
<dbReference type="GeneID" id="66104636"/>
<feature type="compositionally biased region" description="Acidic residues" evidence="1">
    <location>
        <begin position="179"/>
        <end position="188"/>
    </location>
</feature>
<gene>
    <name evidence="2" type="ORF">BT62DRAFT_80185</name>
</gene>
<dbReference type="RefSeq" id="XP_043040888.1">
    <property type="nucleotide sequence ID" value="XM_043182339.1"/>
</dbReference>
<feature type="compositionally biased region" description="Low complexity" evidence="1">
    <location>
        <begin position="314"/>
        <end position="323"/>
    </location>
</feature>
<dbReference type="AlphaFoldDB" id="A0A9P7VU16"/>
<name>A0A9P7VU16_9AGAR</name>
<feature type="compositionally biased region" description="Polar residues" evidence="1">
    <location>
        <begin position="271"/>
        <end position="280"/>
    </location>
</feature>
<feature type="region of interest" description="Disordered" evidence="1">
    <location>
        <begin position="1"/>
        <end position="22"/>
    </location>
</feature>
<evidence type="ECO:0000313" key="3">
    <source>
        <dbReference type="Proteomes" id="UP000812287"/>
    </source>
</evidence>
<feature type="compositionally biased region" description="Basic residues" evidence="1">
    <location>
        <begin position="340"/>
        <end position="350"/>
    </location>
</feature>
<feature type="region of interest" description="Disordered" evidence="1">
    <location>
        <begin position="271"/>
        <end position="412"/>
    </location>
</feature>
<proteinExistence type="predicted"/>
<keyword evidence="3" id="KW-1185">Reference proteome</keyword>
<reference evidence="2" key="1">
    <citation type="submission" date="2020-11" db="EMBL/GenBank/DDBJ databases">
        <title>Adaptations for nitrogen fixation in a non-lichenized fungal sporocarp promotes dispersal by wood-feeding termites.</title>
        <authorList>
            <consortium name="DOE Joint Genome Institute"/>
            <person name="Koch R.A."/>
            <person name="Yoon G."/>
            <person name="Arayal U."/>
            <person name="Lail K."/>
            <person name="Amirebrahimi M."/>
            <person name="Labutti K."/>
            <person name="Lipzen A."/>
            <person name="Riley R."/>
            <person name="Barry K."/>
            <person name="Henrissat B."/>
            <person name="Grigoriev I.V."/>
            <person name="Herr J.R."/>
            <person name="Aime M.C."/>
        </authorList>
    </citation>
    <scope>NUCLEOTIDE SEQUENCE</scope>
    <source>
        <strain evidence="2">MCA 3950</strain>
    </source>
</reference>
<evidence type="ECO:0000313" key="2">
    <source>
        <dbReference type="EMBL" id="KAG7447388.1"/>
    </source>
</evidence>